<feature type="transmembrane region" description="Helical" evidence="6">
    <location>
        <begin position="94"/>
        <end position="115"/>
    </location>
</feature>
<name>A0ABT2NPM8_9RHOB</name>
<accession>A0ABT2NPM8</accession>
<feature type="transmembrane region" description="Helical" evidence="6">
    <location>
        <begin position="295"/>
        <end position="314"/>
    </location>
</feature>
<sequence length="322" mass="34829">MPGLDSFEIEALIYVGIFVGVLIAYEGIRQLLSRSETTGAARSRRMRLIASGATTEDVLRLLKPSVDRWALARIPFIGDLPVALRQAGLTINPAVVLTGCLAGTIVLAVAASSFIGALPAAGLALAFCFVAPVVVVRTLRNKRMDAMVRQLPDALDLMARGLRVGHPINTTIASVANEMSDPIATEFGIVLDQVSYGDDLPDAFGEFADRIDQEDVRYLAISIAIQHGTGSDLARVLSTLSTVIRARMAMRRRIQAISAEGRLTSIFLSALPVFILISTQLTSPNYYMGVADDPLFKPFAITIATLVVANYLILRRLVDFRI</sequence>
<evidence type="ECO:0000256" key="5">
    <source>
        <dbReference type="ARBA" id="ARBA00023136"/>
    </source>
</evidence>
<feature type="transmembrane region" description="Helical" evidence="6">
    <location>
        <begin position="12"/>
        <end position="28"/>
    </location>
</feature>
<evidence type="ECO:0000256" key="6">
    <source>
        <dbReference type="SAM" id="Phobius"/>
    </source>
</evidence>
<dbReference type="InterPro" id="IPR018076">
    <property type="entry name" value="T2SS_GspF_dom"/>
</dbReference>
<keyword evidence="10" id="KW-1185">Reference proteome</keyword>
<dbReference type="Pfam" id="PF19360">
    <property type="entry name" value="TadB_TadC_N"/>
    <property type="match status" value="1"/>
</dbReference>
<protein>
    <submittedName>
        <fullName evidence="9">Type II secretion system F family protein</fullName>
    </submittedName>
</protein>
<evidence type="ECO:0000256" key="1">
    <source>
        <dbReference type="ARBA" id="ARBA00004651"/>
    </source>
</evidence>
<comment type="subcellular location">
    <subcellularLocation>
        <location evidence="1">Cell membrane</location>
        <topology evidence="1">Multi-pass membrane protein</topology>
    </subcellularLocation>
</comment>
<feature type="domain" description="Type II secretion system protein TadB-like N-terminal" evidence="8">
    <location>
        <begin position="7"/>
        <end position="109"/>
    </location>
</feature>
<dbReference type="Gene3D" id="1.20.81.30">
    <property type="entry name" value="Type II secretion system (T2SS), domain F"/>
    <property type="match status" value="1"/>
</dbReference>
<evidence type="ECO:0000313" key="10">
    <source>
        <dbReference type="Proteomes" id="UP001205601"/>
    </source>
</evidence>
<keyword evidence="2" id="KW-1003">Cell membrane</keyword>
<organism evidence="9 10">
    <name type="scientific">Albidovulum sediminis</name>
    <dbReference type="NCBI Taxonomy" id="3066345"/>
    <lineage>
        <taxon>Bacteria</taxon>
        <taxon>Pseudomonadati</taxon>
        <taxon>Pseudomonadota</taxon>
        <taxon>Alphaproteobacteria</taxon>
        <taxon>Rhodobacterales</taxon>
        <taxon>Paracoccaceae</taxon>
        <taxon>Albidovulum</taxon>
    </lineage>
</organism>
<dbReference type="EMBL" id="JAOCQF010000001">
    <property type="protein sequence ID" value="MCT8329909.1"/>
    <property type="molecule type" value="Genomic_DNA"/>
</dbReference>
<evidence type="ECO:0000256" key="3">
    <source>
        <dbReference type="ARBA" id="ARBA00022692"/>
    </source>
</evidence>
<dbReference type="PANTHER" id="PTHR35007:SF1">
    <property type="entry name" value="PILUS ASSEMBLY PROTEIN"/>
    <property type="match status" value="1"/>
</dbReference>
<feature type="domain" description="Type II secretion system protein GspF" evidence="7">
    <location>
        <begin position="155"/>
        <end position="277"/>
    </location>
</feature>
<evidence type="ECO:0000259" key="7">
    <source>
        <dbReference type="Pfam" id="PF00482"/>
    </source>
</evidence>
<dbReference type="Pfam" id="PF00482">
    <property type="entry name" value="T2SSF"/>
    <property type="match status" value="1"/>
</dbReference>
<dbReference type="Proteomes" id="UP001205601">
    <property type="component" value="Unassembled WGS sequence"/>
</dbReference>
<keyword evidence="5 6" id="KW-0472">Membrane</keyword>
<gene>
    <name evidence="9" type="ORF">N5I32_10320</name>
</gene>
<proteinExistence type="predicted"/>
<keyword evidence="4 6" id="KW-1133">Transmembrane helix</keyword>
<evidence type="ECO:0000313" key="9">
    <source>
        <dbReference type="EMBL" id="MCT8329909.1"/>
    </source>
</evidence>
<dbReference type="RefSeq" id="WP_261495480.1">
    <property type="nucleotide sequence ID" value="NZ_JAOCQF010000001.1"/>
</dbReference>
<evidence type="ECO:0000256" key="2">
    <source>
        <dbReference type="ARBA" id="ARBA00022475"/>
    </source>
</evidence>
<dbReference type="PANTHER" id="PTHR35007">
    <property type="entry name" value="INTEGRAL MEMBRANE PROTEIN-RELATED"/>
    <property type="match status" value="1"/>
</dbReference>
<keyword evidence="3 6" id="KW-0812">Transmembrane</keyword>
<dbReference type="InterPro" id="IPR045824">
    <property type="entry name" value="T2SS_TadB-like_N"/>
</dbReference>
<dbReference type="InterPro" id="IPR042094">
    <property type="entry name" value="T2SS_GspF_sf"/>
</dbReference>
<feature type="transmembrane region" description="Helical" evidence="6">
    <location>
        <begin position="261"/>
        <end position="283"/>
    </location>
</feature>
<reference evidence="10" key="1">
    <citation type="submission" date="2023-07" db="EMBL/GenBank/DDBJ databases">
        <title>Defluviimonas sediminis sp. nov., isolated from mangrove sediment.</title>
        <authorList>
            <person name="Liu L."/>
            <person name="Li J."/>
            <person name="Huang Y."/>
            <person name="Pan J."/>
            <person name="Li M."/>
        </authorList>
    </citation>
    <scope>NUCLEOTIDE SEQUENCE [LARGE SCALE GENOMIC DNA]</scope>
    <source>
        <strain evidence="10">FT324</strain>
    </source>
</reference>
<comment type="caution">
    <text evidence="9">The sequence shown here is derived from an EMBL/GenBank/DDBJ whole genome shotgun (WGS) entry which is preliminary data.</text>
</comment>
<evidence type="ECO:0000259" key="8">
    <source>
        <dbReference type="Pfam" id="PF19360"/>
    </source>
</evidence>
<evidence type="ECO:0000256" key="4">
    <source>
        <dbReference type="ARBA" id="ARBA00022989"/>
    </source>
</evidence>
<feature type="transmembrane region" description="Helical" evidence="6">
    <location>
        <begin position="121"/>
        <end position="139"/>
    </location>
</feature>